<comment type="caution">
    <text evidence="1">The sequence shown here is derived from an EMBL/GenBank/DDBJ whole genome shotgun (WGS) entry which is preliminary data.</text>
</comment>
<dbReference type="Proteomes" id="UP001172386">
    <property type="component" value="Unassembled WGS sequence"/>
</dbReference>
<organism evidence="1 2">
    <name type="scientific">Neophaeococcomyces mojaviensis</name>
    <dbReference type="NCBI Taxonomy" id="3383035"/>
    <lineage>
        <taxon>Eukaryota</taxon>
        <taxon>Fungi</taxon>
        <taxon>Dikarya</taxon>
        <taxon>Ascomycota</taxon>
        <taxon>Pezizomycotina</taxon>
        <taxon>Eurotiomycetes</taxon>
        <taxon>Chaetothyriomycetidae</taxon>
        <taxon>Chaetothyriales</taxon>
        <taxon>Chaetothyriales incertae sedis</taxon>
        <taxon>Neophaeococcomyces</taxon>
    </lineage>
</organism>
<name>A0ACC3A4J3_9EURO</name>
<evidence type="ECO:0000313" key="2">
    <source>
        <dbReference type="Proteomes" id="UP001172386"/>
    </source>
</evidence>
<gene>
    <name evidence="1" type="ORF">H2198_005860</name>
</gene>
<sequence>MSETISKAHSQPRRQGRHTFAVKPQLPSQLQHVTPPQQQPAFRAARPRSFRQATLKQQSPETNLQHVIKAPQYDNDIRFANPKTTVGFTPKREKGTEPPKKRRKTSRYPRDTSTPTFSVRKPVGAEISTDAWALFFKRCDVKFLKVARLVCKSFNAILTKESIWREARRTSYPDSPACPQGITEMRYANLLSERGCQIRPCTRLNTRKVYWPFMLRMCENCCPLKIQSAESTSEDAVAYAELYQQQKLDEKLDLPSSLAGLLPSGTMWSGRYSGPRQLDEDGQKWKFRDGNFCVMSDEYDKLKIEFAEKRASNGFDFLEWARKKWDLTRERMKVAHILDAPTDGPAQQSQIRKEKIAFFKQKAAELDPPIGSEVLEKMAAYHSAIETMNKASLRSWDLLRPKIETPEVRAAAELLLRWENRPVGTRWNILNDEENVWEKLSSHRGGRLDRPKKYKQEQEFVISIAKRELQALLNVVHDEDTLLLLLDNVRRAYEAIHEKPQGLNGDGSEGIYQLTLDDARMVIEDVLEQEVPKGTIRAKSVLGSLRCIACWRPDCNKSYEFEELMRHIRKVHCRHVGVKLNYWKLAAPIQSSSSRHRCNDEVAWYHIPWPKSFPALPGHRKAMPGMYWNPDEEVEYVRHPGEASSAFENFVVCDDPGIDATDLAANFCEAIRILAETRLEATAMIKIALEYTSRRAKQDLDSPMGTAATCMTVAKFREQEDAMHEIAPTLKLKFMCGICMNDPKSSYHVRHTRYPIPLDKLVDHWRDKHNIDSESSIDGLLHLPAEGRLVQIMEEEDSKLKAEKSKYARTDDTDREGGNGQVDPRVQAFLEVPSSMSRFRQLFLLKTGRVELSASL</sequence>
<dbReference type="EMBL" id="JAPDRQ010000101">
    <property type="protein sequence ID" value="KAJ9655244.1"/>
    <property type="molecule type" value="Genomic_DNA"/>
</dbReference>
<proteinExistence type="predicted"/>
<protein>
    <submittedName>
        <fullName evidence="1">Uncharacterized protein</fullName>
    </submittedName>
</protein>
<accession>A0ACC3A4J3</accession>
<keyword evidence="2" id="KW-1185">Reference proteome</keyword>
<evidence type="ECO:0000313" key="1">
    <source>
        <dbReference type="EMBL" id="KAJ9655244.1"/>
    </source>
</evidence>
<reference evidence="1" key="1">
    <citation type="submission" date="2022-10" db="EMBL/GenBank/DDBJ databases">
        <title>Culturing micro-colonial fungi from biological soil crusts in the Mojave desert and describing Neophaeococcomyces mojavensis, and introducing the new genera and species Taxawa tesnikishii.</title>
        <authorList>
            <person name="Kurbessoian T."/>
            <person name="Stajich J.E."/>
        </authorList>
    </citation>
    <scope>NUCLEOTIDE SEQUENCE</scope>
    <source>
        <strain evidence="1">JES_112</strain>
    </source>
</reference>